<sequence>MRNSFLLVALLAFSVAVQAQKKSALGFSFNVVDFETPNAIKNTSFSDVLKGKDWYKLNNKDYGFSLYYWKGLTKQLDLSVRYNGLFNSDFTSTNTKDKSDYSNELEASLHAYLLKPSSIVNPFITAGVGVGNYWSGDFKGYAPLGVGLQFNLLDEAYVFLQANYRASFDNDKVPNNLFYSLGVAQSLLTKKEPKVIPPPPAPVVVDTDNDGVVDSLDACPTVAGLASLQGCPDKDGDGIADKDDKCPDVKGLAKYGGCPIPDTDKDGINDEEDACPTVPGIAKYKGCPIPDTDKDGINDEEDACPTIPGVAANRGCPEIKEEVKKKVDYAATKILFATGSYKLLASSNKGLDEVVKILNETPDLKLNIDGHTDNTGKADKNQILSDNRANAVKEYFIKKGIAESRLTAAGHGQDMPVADNKTAAGRQKNRRVELKLNY</sequence>
<dbReference type="InterPro" id="IPR011250">
    <property type="entry name" value="OMP/PagP_B-barrel"/>
</dbReference>
<dbReference type="PROSITE" id="PS51123">
    <property type="entry name" value="OMPA_2"/>
    <property type="match status" value="1"/>
</dbReference>
<dbReference type="PANTHER" id="PTHR30329">
    <property type="entry name" value="STATOR ELEMENT OF FLAGELLAR MOTOR COMPLEX"/>
    <property type="match status" value="1"/>
</dbReference>
<evidence type="ECO:0000256" key="10">
    <source>
        <dbReference type="PROSITE-ProRule" id="PRU00473"/>
    </source>
</evidence>
<dbReference type="Gene3D" id="4.10.1080.10">
    <property type="entry name" value="TSP type-3 repeat"/>
    <property type="match status" value="1"/>
</dbReference>
<dbReference type="EMBL" id="JBHUOZ010000003">
    <property type="protein sequence ID" value="MFD2919989.1"/>
    <property type="molecule type" value="Genomic_DNA"/>
</dbReference>
<evidence type="ECO:0000256" key="9">
    <source>
        <dbReference type="ARBA" id="ARBA00023237"/>
    </source>
</evidence>
<dbReference type="CDD" id="cd07185">
    <property type="entry name" value="OmpA_C-like"/>
    <property type="match status" value="1"/>
</dbReference>
<keyword evidence="3" id="KW-1134">Transmembrane beta strand</keyword>
<keyword evidence="9" id="KW-0998">Cell outer membrane</keyword>
<name>A0ABW6A4H6_9BACT</name>
<keyword evidence="2" id="KW-0813">Transport</keyword>
<dbReference type="InterPro" id="IPR028974">
    <property type="entry name" value="TSP_type-3_rpt"/>
</dbReference>
<dbReference type="Gene3D" id="2.40.160.20">
    <property type="match status" value="1"/>
</dbReference>
<evidence type="ECO:0000313" key="14">
    <source>
        <dbReference type="EMBL" id="MFD2919989.1"/>
    </source>
</evidence>
<dbReference type="Pfam" id="PF02412">
    <property type="entry name" value="TSP_3"/>
    <property type="match status" value="3"/>
</dbReference>
<dbReference type="InterPro" id="IPR050330">
    <property type="entry name" value="Bact_OuterMem_StrucFunc"/>
</dbReference>
<evidence type="ECO:0000256" key="12">
    <source>
        <dbReference type="SAM" id="SignalP"/>
    </source>
</evidence>
<dbReference type="Gene3D" id="3.30.1330.60">
    <property type="entry name" value="OmpA-like domain"/>
    <property type="match status" value="1"/>
</dbReference>
<dbReference type="RefSeq" id="WP_386097771.1">
    <property type="nucleotide sequence ID" value="NZ_JBHUOZ010000003.1"/>
</dbReference>
<dbReference type="InterPro" id="IPR036737">
    <property type="entry name" value="OmpA-like_sf"/>
</dbReference>
<keyword evidence="6" id="KW-0406">Ion transport</keyword>
<keyword evidence="15" id="KW-1185">Reference proteome</keyword>
<dbReference type="SUPFAM" id="SSF103647">
    <property type="entry name" value="TSP type-3 repeat"/>
    <property type="match status" value="1"/>
</dbReference>
<evidence type="ECO:0000256" key="4">
    <source>
        <dbReference type="ARBA" id="ARBA00022692"/>
    </source>
</evidence>
<evidence type="ECO:0000256" key="3">
    <source>
        <dbReference type="ARBA" id="ARBA00022452"/>
    </source>
</evidence>
<keyword evidence="8 10" id="KW-0472">Membrane</keyword>
<evidence type="ECO:0000256" key="8">
    <source>
        <dbReference type="ARBA" id="ARBA00023136"/>
    </source>
</evidence>
<proteinExistence type="predicted"/>
<dbReference type="Pfam" id="PF00691">
    <property type="entry name" value="OmpA"/>
    <property type="match status" value="1"/>
</dbReference>
<evidence type="ECO:0000256" key="2">
    <source>
        <dbReference type="ARBA" id="ARBA00022448"/>
    </source>
</evidence>
<gene>
    <name evidence="14" type="ORF">ACFS6H_09740</name>
</gene>
<feature type="region of interest" description="Disordered" evidence="11">
    <location>
        <begin position="412"/>
        <end position="438"/>
    </location>
</feature>
<dbReference type="PRINTS" id="PR01023">
    <property type="entry name" value="NAFLGMOTY"/>
</dbReference>
<feature type="chain" id="PRO_5046794532" evidence="12">
    <location>
        <begin position="20"/>
        <end position="438"/>
    </location>
</feature>
<evidence type="ECO:0000313" key="15">
    <source>
        <dbReference type="Proteomes" id="UP001597511"/>
    </source>
</evidence>
<accession>A0ABW6A4H6</accession>
<evidence type="ECO:0000256" key="5">
    <source>
        <dbReference type="ARBA" id="ARBA00022729"/>
    </source>
</evidence>
<comment type="caution">
    <text evidence="14">The sequence shown here is derived from an EMBL/GenBank/DDBJ whole genome shotgun (WGS) entry which is preliminary data.</text>
</comment>
<evidence type="ECO:0000256" key="6">
    <source>
        <dbReference type="ARBA" id="ARBA00023065"/>
    </source>
</evidence>
<dbReference type="InterPro" id="IPR006664">
    <property type="entry name" value="OMP_bac"/>
</dbReference>
<evidence type="ECO:0000259" key="13">
    <source>
        <dbReference type="PROSITE" id="PS51123"/>
    </source>
</evidence>
<organism evidence="14 15">
    <name type="scientific">Terrimonas rubra</name>
    <dbReference type="NCBI Taxonomy" id="1035890"/>
    <lineage>
        <taxon>Bacteria</taxon>
        <taxon>Pseudomonadati</taxon>
        <taxon>Bacteroidota</taxon>
        <taxon>Chitinophagia</taxon>
        <taxon>Chitinophagales</taxon>
        <taxon>Chitinophagaceae</taxon>
        <taxon>Terrimonas</taxon>
    </lineage>
</organism>
<dbReference type="PANTHER" id="PTHR30329:SF21">
    <property type="entry name" value="LIPOPROTEIN YIAD-RELATED"/>
    <property type="match status" value="1"/>
</dbReference>
<dbReference type="SUPFAM" id="SSF56925">
    <property type="entry name" value="OMPA-like"/>
    <property type="match status" value="1"/>
</dbReference>
<keyword evidence="5 12" id="KW-0732">Signal</keyword>
<keyword evidence="7" id="KW-0626">Porin</keyword>
<evidence type="ECO:0000256" key="11">
    <source>
        <dbReference type="SAM" id="MobiDB-lite"/>
    </source>
</evidence>
<feature type="domain" description="OmpA-like" evidence="13">
    <location>
        <begin position="323"/>
        <end position="438"/>
    </location>
</feature>
<evidence type="ECO:0000256" key="7">
    <source>
        <dbReference type="ARBA" id="ARBA00023114"/>
    </source>
</evidence>
<dbReference type="SUPFAM" id="SSF103088">
    <property type="entry name" value="OmpA-like"/>
    <property type="match status" value="1"/>
</dbReference>
<comment type="subcellular location">
    <subcellularLocation>
        <location evidence="1">Cell outer membrane</location>
        <topology evidence="1">Multi-pass membrane protein</topology>
    </subcellularLocation>
</comment>
<dbReference type="InterPro" id="IPR006665">
    <property type="entry name" value="OmpA-like"/>
</dbReference>
<dbReference type="Proteomes" id="UP001597511">
    <property type="component" value="Unassembled WGS sequence"/>
</dbReference>
<evidence type="ECO:0000256" key="1">
    <source>
        <dbReference type="ARBA" id="ARBA00004571"/>
    </source>
</evidence>
<feature type="signal peptide" evidence="12">
    <location>
        <begin position="1"/>
        <end position="19"/>
    </location>
</feature>
<dbReference type="InterPro" id="IPR003367">
    <property type="entry name" value="Thrombospondin_3-like_rpt"/>
</dbReference>
<reference evidence="15" key="1">
    <citation type="journal article" date="2019" name="Int. J. Syst. Evol. Microbiol.">
        <title>The Global Catalogue of Microorganisms (GCM) 10K type strain sequencing project: providing services to taxonomists for standard genome sequencing and annotation.</title>
        <authorList>
            <consortium name="The Broad Institute Genomics Platform"/>
            <consortium name="The Broad Institute Genome Sequencing Center for Infectious Disease"/>
            <person name="Wu L."/>
            <person name="Ma J."/>
        </authorList>
    </citation>
    <scope>NUCLEOTIDE SEQUENCE [LARGE SCALE GENOMIC DNA]</scope>
    <source>
        <strain evidence="15">KCTC 23299</strain>
    </source>
</reference>
<protein>
    <submittedName>
        <fullName evidence="14">OmpA family protein</fullName>
    </submittedName>
</protein>
<dbReference type="PRINTS" id="PR01021">
    <property type="entry name" value="OMPADOMAIN"/>
</dbReference>
<keyword evidence="4" id="KW-0812">Transmembrane</keyword>